<proteinExistence type="predicted"/>
<comment type="caution">
    <text evidence="1">The sequence shown here is derived from an EMBL/GenBank/DDBJ whole genome shotgun (WGS) entry which is preliminary data.</text>
</comment>
<dbReference type="Proteomes" id="UP001259420">
    <property type="component" value="Unassembled WGS sequence"/>
</dbReference>
<sequence>MDIITHNQFNFFIPGERDPAFGEEGVISLFKLEHELDLDRHVKGIKVLADDRILVGAWLARNMKGLYGLARFNPDGSVDTSFADNGLALGNFANGYDSAGGSLAMQADGRILMLGWSRKVDTYSPKRLVIARFDHDGAVDQSFGQQGCVMLDNSSLGELVSDSSTLQIMEDGRILISATYLDEDIYTAVAMRINTRGDLDKTFNKTGRIEIKHPAFIDTSANALLVKDNTILIAGSAKTPTSETQGYIARFSINGELDNSFGDQATPGFSTLKIPDGTVIFHDLIDTAEGQVVGIGQASTAYRNWGLLVGLDASGNPHSAFNGGRPVLTLFDPEHGNEWVCGEKQADGKILTAGGSQRLYTARYQANGLIDRSFGQHGSIKEDTQLVTTPAQLQLQANGRVLLAGNTIGLGGALGHIYAYLG</sequence>
<name>A0ACC6JFP9_9PSED</name>
<reference evidence="1" key="1">
    <citation type="submission" date="2023-07" db="EMBL/GenBank/DDBJ databases">
        <title>Sorghum-associated microbial communities from plants grown in Nebraska, USA.</title>
        <authorList>
            <person name="Schachtman D."/>
        </authorList>
    </citation>
    <scope>NUCLEOTIDE SEQUENCE</scope>
    <source>
        <strain evidence="1">BE46</strain>
    </source>
</reference>
<accession>A0ACC6JFP9</accession>
<dbReference type="EMBL" id="JAVDSD010000001">
    <property type="protein sequence ID" value="MDR6605086.1"/>
    <property type="molecule type" value="Genomic_DNA"/>
</dbReference>
<organism evidence="1 2">
    <name type="scientific">Pseudomonas synxantha</name>
    <dbReference type="NCBI Taxonomy" id="47883"/>
    <lineage>
        <taxon>Bacteria</taxon>
        <taxon>Pseudomonadati</taxon>
        <taxon>Pseudomonadota</taxon>
        <taxon>Gammaproteobacteria</taxon>
        <taxon>Pseudomonadales</taxon>
        <taxon>Pseudomonadaceae</taxon>
        <taxon>Pseudomonas</taxon>
    </lineage>
</organism>
<protein>
    <submittedName>
        <fullName evidence="1">Delta-60 repeat protein</fullName>
    </submittedName>
</protein>
<evidence type="ECO:0000313" key="2">
    <source>
        <dbReference type="Proteomes" id="UP001259420"/>
    </source>
</evidence>
<gene>
    <name evidence="1" type="ORF">J2X87_000137</name>
</gene>
<keyword evidence="2" id="KW-1185">Reference proteome</keyword>
<evidence type="ECO:0000313" key="1">
    <source>
        <dbReference type="EMBL" id="MDR6605086.1"/>
    </source>
</evidence>